<dbReference type="InterPro" id="IPR003170">
    <property type="entry name" value="MurB"/>
</dbReference>
<dbReference type="GO" id="GO:0051301">
    <property type="term" value="P:cell division"/>
    <property type="evidence" value="ECO:0007669"/>
    <property type="project" value="UniProtKB-KW"/>
</dbReference>
<dbReference type="Pfam" id="PF02873">
    <property type="entry name" value="MurB_C"/>
    <property type="match status" value="1"/>
</dbReference>
<dbReference type="KEGG" id="hjo:AY555_06095"/>
<dbReference type="GO" id="GO:0005829">
    <property type="term" value="C:cytosol"/>
    <property type="evidence" value="ECO:0007669"/>
    <property type="project" value="TreeGrafter"/>
</dbReference>
<evidence type="ECO:0000256" key="6">
    <source>
        <dbReference type="ARBA" id="ARBA00015188"/>
    </source>
</evidence>
<evidence type="ECO:0000256" key="8">
    <source>
        <dbReference type="ARBA" id="ARBA00022618"/>
    </source>
</evidence>
<feature type="active site" description="Proton donor" evidence="19">
    <location>
        <position position="238"/>
    </location>
</feature>
<evidence type="ECO:0000256" key="5">
    <source>
        <dbReference type="ARBA" id="ARBA00012518"/>
    </source>
</evidence>
<comment type="subcellular location">
    <subcellularLocation>
        <location evidence="3 19">Cytoplasm</location>
    </subcellularLocation>
</comment>
<evidence type="ECO:0000256" key="13">
    <source>
        <dbReference type="ARBA" id="ARBA00022984"/>
    </source>
</evidence>
<dbReference type="NCBIfam" id="TIGR00179">
    <property type="entry name" value="murB"/>
    <property type="match status" value="1"/>
</dbReference>
<dbReference type="HAMAP" id="MF_00037">
    <property type="entry name" value="MurB"/>
    <property type="match status" value="1"/>
</dbReference>
<comment type="catalytic activity">
    <reaction evidence="18 19">
        <text>UDP-N-acetyl-alpha-D-muramate + NADP(+) = UDP-N-acetyl-3-O-(1-carboxyvinyl)-alpha-D-glucosamine + NADPH + H(+)</text>
        <dbReference type="Rhea" id="RHEA:12248"/>
        <dbReference type="ChEBI" id="CHEBI:15378"/>
        <dbReference type="ChEBI" id="CHEBI:57783"/>
        <dbReference type="ChEBI" id="CHEBI:58349"/>
        <dbReference type="ChEBI" id="CHEBI:68483"/>
        <dbReference type="ChEBI" id="CHEBI:70757"/>
        <dbReference type="EC" id="1.3.1.98"/>
    </reaction>
</comment>
<keyword evidence="11 19" id="KW-0521">NADP</keyword>
<dbReference type="Gene3D" id="3.90.78.10">
    <property type="entry name" value="UDP-N-acetylenolpyruvoylglucosamine reductase, C-terminal domain"/>
    <property type="match status" value="1"/>
</dbReference>
<keyword evidence="15 19" id="KW-0131">Cell cycle</keyword>
<keyword evidence="22" id="KW-1185">Reference proteome</keyword>
<evidence type="ECO:0000256" key="12">
    <source>
        <dbReference type="ARBA" id="ARBA00022960"/>
    </source>
</evidence>
<keyword evidence="8 19" id="KW-0132">Cell division</keyword>
<dbReference type="PANTHER" id="PTHR21071">
    <property type="entry name" value="UDP-N-ACETYLENOLPYRUVOYLGLUCOSAMINE REDUCTASE"/>
    <property type="match status" value="1"/>
</dbReference>
<dbReference type="Gene3D" id="3.30.465.10">
    <property type="match status" value="1"/>
</dbReference>
<feature type="domain" description="FAD-binding PCMH-type" evidence="20">
    <location>
        <begin position="45"/>
        <end position="209"/>
    </location>
</feature>
<dbReference type="GO" id="GO:0008360">
    <property type="term" value="P:regulation of cell shape"/>
    <property type="evidence" value="ECO:0007669"/>
    <property type="project" value="UniProtKB-KW"/>
</dbReference>
<keyword evidence="13 19" id="KW-0573">Peptidoglycan synthesis</keyword>
<dbReference type="InterPro" id="IPR011601">
    <property type="entry name" value="MurB_C"/>
</dbReference>
<evidence type="ECO:0000256" key="4">
    <source>
        <dbReference type="ARBA" id="ARBA00004752"/>
    </source>
</evidence>
<dbReference type="InterPro" id="IPR016167">
    <property type="entry name" value="FAD-bd_PCMH_sub1"/>
</dbReference>
<evidence type="ECO:0000256" key="11">
    <source>
        <dbReference type="ARBA" id="ARBA00022857"/>
    </source>
</evidence>
<dbReference type="Proteomes" id="UP000076066">
    <property type="component" value="Chromosome"/>
</dbReference>
<dbReference type="Gene3D" id="3.30.43.10">
    <property type="entry name" value="Uridine Diphospho-n-acetylenolpyruvylglucosamine Reductase, domain 2"/>
    <property type="match status" value="1"/>
</dbReference>
<dbReference type="InterPro" id="IPR016169">
    <property type="entry name" value="FAD-bd_PCMH_sub2"/>
</dbReference>
<dbReference type="UniPathway" id="UPA00219"/>
<comment type="cofactor">
    <cofactor evidence="1 19">
        <name>FAD</name>
        <dbReference type="ChEBI" id="CHEBI:57692"/>
    </cofactor>
</comment>
<evidence type="ECO:0000256" key="9">
    <source>
        <dbReference type="ARBA" id="ARBA00022630"/>
    </source>
</evidence>
<feature type="active site" evidence="19">
    <location>
        <position position="189"/>
    </location>
</feature>
<name>A0A143DDM5_9PROT</name>
<keyword evidence="7 19" id="KW-0963">Cytoplasm</keyword>
<evidence type="ECO:0000256" key="10">
    <source>
        <dbReference type="ARBA" id="ARBA00022827"/>
    </source>
</evidence>
<evidence type="ECO:0000256" key="18">
    <source>
        <dbReference type="ARBA" id="ARBA00048914"/>
    </source>
</evidence>
<dbReference type="GO" id="GO:0071555">
    <property type="term" value="P:cell wall organization"/>
    <property type="evidence" value="ECO:0007669"/>
    <property type="project" value="UniProtKB-KW"/>
</dbReference>
<evidence type="ECO:0000256" key="7">
    <source>
        <dbReference type="ARBA" id="ARBA00022490"/>
    </source>
</evidence>
<dbReference type="GO" id="GO:0009252">
    <property type="term" value="P:peptidoglycan biosynthetic process"/>
    <property type="evidence" value="ECO:0007669"/>
    <property type="project" value="UniProtKB-UniRule"/>
</dbReference>
<keyword evidence="12 19" id="KW-0133">Cell shape</keyword>
<evidence type="ECO:0000256" key="17">
    <source>
        <dbReference type="ARBA" id="ARBA00031026"/>
    </source>
</evidence>
<dbReference type="GO" id="GO:0008762">
    <property type="term" value="F:UDP-N-acetylmuramate dehydrogenase activity"/>
    <property type="evidence" value="ECO:0007669"/>
    <property type="project" value="UniProtKB-UniRule"/>
</dbReference>
<reference evidence="21 22" key="1">
    <citation type="submission" date="2016-02" db="EMBL/GenBank/DDBJ databases">
        <title>Complete Genome of H5569, the type strain of the newly described species Haematospirillium jordaniae.</title>
        <authorList>
            <person name="Nicholson A.C."/>
            <person name="Humrighouse B.W."/>
            <person name="Loparov V."/>
            <person name="McQuiston J.R."/>
        </authorList>
    </citation>
    <scope>NUCLEOTIDE SEQUENCE [LARGE SCALE GENOMIC DNA]</scope>
    <source>
        <strain evidence="21 22">H5569</strain>
    </source>
</reference>
<evidence type="ECO:0000313" key="22">
    <source>
        <dbReference type="Proteomes" id="UP000076066"/>
    </source>
</evidence>
<evidence type="ECO:0000256" key="16">
    <source>
        <dbReference type="ARBA" id="ARBA00023316"/>
    </source>
</evidence>
<evidence type="ECO:0000256" key="19">
    <source>
        <dbReference type="HAMAP-Rule" id="MF_00037"/>
    </source>
</evidence>
<dbReference type="InterPro" id="IPR036318">
    <property type="entry name" value="FAD-bd_PCMH-like_sf"/>
</dbReference>
<gene>
    <name evidence="19" type="primary">murB</name>
    <name evidence="21" type="ORF">AY555_06095</name>
</gene>
<proteinExistence type="inferred from homology"/>
<dbReference type="PANTHER" id="PTHR21071:SF4">
    <property type="entry name" value="UDP-N-ACETYLENOLPYRUVOYLGLUCOSAMINE REDUCTASE"/>
    <property type="match status" value="1"/>
</dbReference>
<dbReference type="InterPro" id="IPR036635">
    <property type="entry name" value="MurB_C_sf"/>
</dbReference>
<dbReference type="Pfam" id="PF01565">
    <property type="entry name" value="FAD_binding_4"/>
    <property type="match status" value="1"/>
</dbReference>
<keyword evidence="10 19" id="KW-0274">FAD</keyword>
<accession>A0A143DDM5</accession>
<dbReference type="AlphaFoldDB" id="A0A143DDM5"/>
<dbReference type="EMBL" id="CP014525">
    <property type="protein sequence ID" value="AMW34824.1"/>
    <property type="molecule type" value="Genomic_DNA"/>
</dbReference>
<organism evidence="21 22">
    <name type="scientific">Haematospirillum jordaniae</name>
    <dbReference type="NCBI Taxonomy" id="1549855"/>
    <lineage>
        <taxon>Bacteria</taxon>
        <taxon>Pseudomonadati</taxon>
        <taxon>Pseudomonadota</taxon>
        <taxon>Alphaproteobacteria</taxon>
        <taxon>Rhodospirillales</taxon>
        <taxon>Novispirillaceae</taxon>
        <taxon>Haematospirillum</taxon>
    </lineage>
</organism>
<evidence type="ECO:0000256" key="14">
    <source>
        <dbReference type="ARBA" id="ARBA00023002"/>
    </source>
</evidence>
<dbReference type="InterPro" id="IPR016166">
    <property type="entry name" value="FAD-bd_PCMH"/>
</dbReference>
<keyword evidence="16 19" id="KW-0961">Cell wall biogenesis/degradation</keyword>
<keyword evidence="14 19" id="KW-0560">Oxidoreductase</keyword>
<comment type="pathway">
    <text evidence="4 19">Cell wall biogenesis; peptidoglycan biosynthesis.</text>
</comment>
<evidence type="ECO:0000256" key="2">
    <source>
        <dbReference type="ARBA" id="ARBA00003921"/>
    </source>
</evidence>
<evidence type="ECO:0000259" key="20">
    <source>
        <dbReference type="PROSITE" id="PS51387"/>
    </source>
</evidence>
<evidence type="ECO:0000256" key="1">
    <source>
        <dbReference type="ARBA" id="ARBA00001974"/>
    </source>
</evidence>
<dbReference type="SUPFAM" id="SSF56194">
    <property type="entry name" value="Uridine diphospho-N-Acetylenolpyruvylglucosamine reductase, MurB, C-terminal domain"/>
    <property type="match status" value="1"/>
</dbReference>
<dbReference type="PROSITE" id="PS51387">
    <property type="entry name" value="FAD_PCMH"/>
    <property type="match status" value="1"/>
</dbReference>
<sequence length="324" mass="35046">MTESTRTMTRTAGTHLLERLRPLMDGVRGQLRADYDLSRVTWFQVGGLADIVFKPEDDADLAHFLSVLPDDIPVTVIGVGSNLLVRDGGIPGVTIRLGRGFSAVVSSEEHILQAGAAAMDIHVARFAAAQGLSGLEFLSGIPGTLGGALRMNAGAYGCEIADILLSATAIDRSGRSHTLDREAMGLSYRHCAVPDTWIFTHATLRGIAGSSQAIQSRMDEIAQSREDTQPVRTRTGGSTFANPDGHKAWELIDRAGCRGLRHGGAQVSEKHCNFLINTGSATARDLEELGDIVRHKVWIQFGVELRWEIRRIGVEKRTPAGDRS</sequence>
<protein>
    <recommendedName>
        <fullName evidence="6 19">UDP-N-acetylenolpyruvoylglucosamine reductase</fullName>
        <ecNumber evidence="5 19">1.3.1.98</ecNumber>
    </recommendedName>
    <alternativeName>
        <fullName evidence="17 19">UDP-N-acetylmuramate dehydrogenase</fullName>
    </alternativeName>
</protein>
<dbReference type="InterPro" id="IPR006094">
    <property type="entry name" value="Oxid_FAD_bind_N"/>
</dbReference>
<dbReference type="GO" id="GO:0071949">
    <property type="term" value="F:FAD binding"/>
    <property type="evidence" value="ECO:0007669"/>
    <property type="project" value="InterPro"/>
</dbReference>
<dbReference type="EC" id="1.3.1.98" evidence="5 19"/>
<keyword evidence="9 19" id="KW-0285">Flavoprotein</keyword>
<dbReference type="NCBIfam" id="NF010480">
    <property type="entry name" value="PRK13905.1"/>
    <property type="match status" value="1"/>
</dbReference>
<evidence type="ECO:0000313" key="21">
    <source>
        <dbReference type="EMBL" id="AMW34824.1"/>
    </source>
</evidence>
<comment type="function">
    <text evidence="2 19">Cell wall formation.</text>
</comment>
<feature type="active site" evidence="19">
    <location>
        <position position="308"/>
    </location>
</feature>
<evidence type="ECO:0000256" key="15">
    <source>
        <dbReference type="ARBA" id="ARBA00023306"/>
    </source>
</evidence>
<dbReference type="STRING" id="1549855.AY555_06095"/>
<evidence type="ECO:0000256" key="3">
    <source>
        <dbReference type="ARBA" id="ARBA00004496"/>
    </source>
</evidence>
<dbReference type="SUPFAM" id="SSF56176">
    <property type="entry name" value="FAD-binding/transporter-associated domain-like"/>
    <property type="match status" value="1"/>
</dbReference>
<comment type="similarity">
    <text evidence="19">Belongs to the MurB family.</text>
</comment>